<proteinExistence type="predicted"/>
<dbReference type="Proteomes" id="UP001154265">
    <property type="component" value="Unassembled WGS sequence"/>
</dbReference>
<comment type="caution">
    <text evidence="2">The sequence shown here is derived from an EMBL/GenBank/DDBJ whole genome shotgun (WGS) entry which is preliminary data.</text>
</comment>
<organism evidence="2 3">
    <name type="scientific">Candidatus Synechococcus calcipolaris G9</name>
    <dbReference type="NCBI Taxonomy" id="1497997"/>
    <lineage>
        <taxon>Bacteria</taxon>
        <taxon>Bacillati</taxon>
        <taxon>Cyanobacteriota</taxon>
        <taxon>Cyanophyceae</taxon>
        <taxon>Synechococcales</taxon>
        <taxon>Synechococcaceae</taxon>
        <taxon>Synechococcus</taxon>
    </lineage>
</organism>
<dbReference type="SUPFAM" id="SSF56176">
    <property type="entry name" value="FAD-binding/transporter-associated domain-like"/>
    <property type="match status" value="1"/>
</dbReference>
<evidence type="ECO:0000313" key="2">
    <source>
        <dbReference type="EMBL" id="MDG2992397.1"/>
    </source>
</evidence>
<sequence length="275" mass="30281">MDLNTVSRVVQPRTLAEAPFPWSSDMAWLAGGTWLFSEPQSHLTTLVDLRSLNWPDYELNESGLTIGATCAIATLAGMSLPTHWSAAELVPVCCQALLASFKIWNEATVGGNICCGLPAGSMITLSVALDGVGTLWGHGGQRRQVAIADFITGEGQKDLHPDEVLRSIHISASAWQRRYTYRRCASGEQGRSMVFLVGTVDPTTDEFVLTLTAATQHPMQLRFPSLPSWSTVHKALDEQIPFTLYLEDAYRCATYRQHMTYYFAEQILAELAADP</sequence>
<dbReference type="RefSeq" id="WP_277868310.1">
    <property type="nucleotide sequence ID" value="NZ_JAKKUT010000008.1"/>
</dbReference>
<dbReference type="InterPro" id="IPR016166">
    <property type="entry name" value="FAD-bd_PCMH"/>
</dbReference>
<accession>A0ABT6F3H2</accession>
<evidence type="ECO:0000313" key="3">
    <source>
        <dbReference type="Proteomes" id="UP001154265"/>
    </source>
</evidence>
<dbReference type="Gene3D" id="3.30.465.10">
    <property type="match status" value="1"/>
</dbReference>
<name>A0ABT6F3H2_9SYNE</name>
<dbReference type="InterPro" id="IPR051312">
    <property type="entry name" value="Diverse_Substr_Oxidored"/>
</dbReference>
<protein>
    <submittedName>
        <fullName evidence="2">FAD binding domain-containing protein</fullName>
    </submittedName>
</protein>
<reference evidence="2" key="1">
    <citation type="journal article" date="2022" name="Genome Biol. Evol.">
        <title>A New Gene Family Diagnostic for Intracellular Biomineralization of Amorphous Ca Carbonates by Cyanobacteria.</title>
        <authorList>
            <person name="Benzerara K."/>
            <person name="Duprat E."/>
            <person name="Bitard-Feildel T."/>
            <person name="Caumes G."/>
            <person name="Cassier-Chauvat C."/>
            <person name="Chauvat F."/>
            <person name="Dezi M."/>
            <person name="Diop S.I."/>
            <person name="Gaschignard G."/>
            <person name="Gorgen S."/>
            <person name="Gugger M."/>
            <person name="Lopez-Garcia P."/>
            <person name="Millet M."/>
            <person name="Skouri-Panet F."/>
            <person name="Moreira D."/>
            <person name="Callebaut I."/>
        </authorList>
    </citation>
    <scope>NUCLEOTIDE SEQUENCE</scope>
    <source>
        <strain evidence="2">G9</strain>
    </source>
</reference>
<dbReference type="Pfam" id="PF00941">
    <property type="entry name" value="FAD_binding_5"/>
    <property type="match status" value="1"/>
</dbReference>
<dbReference type="InterPro" id="IPR016169">
    <property type="entry name" value="FAD-bd_PCMH_sub2"/>
</dbReference>
<evidence type="ECO:0000259" key="1">
    <source>
        <dbReference type="PROSITE" id="PS51387"/>
    </source>
</evidence>
<dbReference type="PROSITE" id="PS51387">
    <property type="entry name" value="FAD_PCMH"/>
    <property type="match status" value="1"/>
</dbReference>
<dbReference type="InterPro" id="IPR002346">
    <property type="entry name" value="Mopterin_DH_FAD-bd"/>
</dbReference>
<dbReference type="InterPro" id="IPR036318">
    <property type="entry name" value="FAD-bd_PCMH-like_sf"/>
</dbReference>
<reference evidence="2" key="2">
    <citation type="submission" date="2022-01" db="EMBL/GenBank/DDBJ databases">
        <authorList>
            <person name="Zivanovic Y."/>
            <person name="Moreira D."/>
            <person name="Lopez-Garcia P."/>
        </authorList>
    </citation>
    <scope>NUCLEOTIDE SEQUENCE</scope>
    <source>
        <strain evidence="2">G9</strain>
    </source>
</reference>
<dbReference type="PANTHER" id="PTHR42659">
    <property type="entry name" value="XANTHINE DEHYDROGENASE SUBUNIT C-RELATED"/>
    <property type="match status" value="1"/>
</dbReference>
<dbReference type="PANTHER" id="PTHR42659:SF9">
    <property type="entry name" value="XANTHINE DEHYDROGENASE FAD-BINDING SUBUNIT XDHB-RELATED"/>
    <property type="match status" value="1"/>
</dbReference>
<dbReference type="EMBL" id="JAKKUT010000008">
    <property type="protein sequence ID" value="MDG2992397.1"/>
    <property type="molecule type" value="Genomic_DNA"/>
</dbReference>
<gene>
    <name evidence="2" type="ORF">L3556_15865</name>
</gene>
<feature type="domain" description="FAD-binding PCMH-type" evidence="1">
    <location>
        <begin position="1"/>
        <end position="175"/>
    </location>
</feature>
<keyword evidence="3" id="KW-1185">Reference proteome</keyword>